<dbReference type="PANTHER" id="PTHR46558:SF4">
    <property type="entry name" value="DNA-BIDING PHAGE PROTEIN"/>
    <property type="match status" value="1"/>
</dbReference>
<evidence type="ECO:0000259" key="2">
    <source>
        <dbReference type="PROSITE" id="PS50943"/>
    </source>
</evidence>
<dbReference type="PANTHER" id="PTHR46558">
    <property type="entry name" value="TRACRIPTIONAL REGULATORY PROTEIN-RELATED-RELATED"/>
    <property type="match status" value="1"/>
</dbReference>
<proteinExistence type="predicted"/>
<organism evidence="3 4">
    <name type="scientific">Tahibacter soli</name>
    <dbReference type="NCBI Taxonomy" id="2983605"/>
    <lineage>
        <taxon>Bacteria</taxon>
        <taxon>Pseudomonadati</taxon>
        <taxon>Pseudomonadota</taxon>
        <taxon>Gammaproteobacteria</taxon>
        <taxon>Lysobacterales</taxon>
        <taxon>Rhodanobacteraceae</taxon>
        <taxon>Tahibacter</taxon>
    </lineage>
</organism>
<dbReference type="AlphaFoldDB" id="A0A9X3YP70"/>
<dbReference type="SMART" id="SM00530">
    <property type="entry name" value="HTH_XRE"/>
    <property type="match status" value="1"/>
</dbReference>
<evidence type="ECO:0000313" key="4">
    <source>
        <dbReference type="Proteomes" id="UP001139971"/>
    </source>
</evidence>
<dbReference type="PROSITE" id="PS50943">
    <property type="entry name" value="HTH_CROC1"/>
    <property type="match status" value="1"/>
</dbReference>
<dbReference type="EMBL" id="JAOVZO020000021">
    <property type="protein sequence ID" value="MDC8015849.1"/>
    <property type="molecule type" value="Genomic_DNA"/>
</dbReference>
<accession>A0A9X3YP70</accession>
<comment type="caution">
    <text evidence="3">The sequence shown here is derived from an EMBL/GenBank/DDBJ whole genome shotgun (WGS) entry which is preliminary data.</text>
</comment>
<dbReference type="Pfam" id="PF01381">
    <property type="entry name" value="HTH_3"/>
    <property type="match status" value="1"/>
</dbReference>
<evidence type="ECO:0000313" key="3">
    <source>
        <dbReference type="EMBL" id="MDC8015849.1"/>
    </source>
</evidence>
<dbReference type="SUPFAM" id="SSF47413">
    <property type="entry name" value="lambda repressor-like DNA-binding domains"/>
    <property type="match status" value="1"/>
</dbReference>
<dbReference type="Gene3D" id="1.10.260.40">
    <property type="entry name" value="lambda repressor-like DNA-binding domains"/>
    <property type="match status" value="1"/>
</dbReference>
<name>A0A9X3YP70_9GAMM</name>
<protein>
    <submittedName>
        <fullName evidence="3">Helix-turn-helix transcriptional regulator</fullName>
    </submittedName>
</protein>
<dbReference type="InterPro" id="IPR001387">
    <property type="entry name" value="Cro/C1-type_HTH"/>
</dbReference>
<sequence length="117" mass="12943">MKRFGDRLREARTAAGMTQEQLGFELGVTKSSVSAWENGRETPGFRLLEALRQALGRSLDELICDAPAAAETGVSKDTTDTDAASVARNPDERALLARYRRLPARKRGALLELIRRE</sequence>
<dbReference type="GO" id="GO:0003677">
    <property type="term" value="F:DNA binding"/>
    <property type="evidence" value="ECO:0007669"/>
    <property type="project" value="UniProtKB-KW"/>
</dbReference>
<evidence type="ECO:0000256" key="1">
    <source>
        <dbReference type="ARBA" id="ARBA00023125"/>
    </source>
</evidence>
<gene>
    <name evidence="3" type="ORF">OD750_025265</name>
</gene>
<dbReference type="Proteomes" id="UP001139971">
    <property type="component" value="Unassembled WGS sequence"/>
</dbReference>
<dbReference type="InterPro" id="IPR010982">
    <property type="entry name" value="Lambda_DNA-bd_dom_sf"/>
</dbReference>
<dbReference type="CDD" id="cd00093">
    <property type="entry name" value="HTH_XRE"/>
    <property type="match status" value="1"/>
</dbReference>
<keyword evidence="4" id="KW-1185">Reference proteome</keyword>
<feature type="domain" description="HTH cro/C1-type" evidence="2">
    <location>
        <begin position="8"/>
        <end position="62"/>
    </location>
</feature>
<reference evidence="3" key="1">
    <citation type="submission" date="2023-02" db="EMBL/GenBank/DDBJ databases">
        <title>Tahibacter soli sp. nov. isolated from soil.</title>
        <authorList>
            <person name="Baek J.H."/>
            <person name="Lee J.K."/>
            <person name="Choi D.G."/>
            <person name="Jeon C.O."/>
        </authorList>
    </citation>
    <scope>NUCLEOTIDE SEQUENCE</scope>
    <source>
        <strain evidence="3">BL</strain>
    </source>
</reference>
<keyword evidence="1" id="KW-0238">DNA-binding</keyword>